<dbReference type="AlphaFoldDB" id="A0A1B9GTE9"/>
<feature type="compositionally biased region" description="Polar residues" evidence="1">
    <location>
        <begin position="79"/>
        <end position="90"/>
    </location>
</feature>
<feature type="compositionally biased region" description="Polar residues" evidence="1">
    <location>
        <begin position="373"/>
        <end position="388"/>
    </location>
</feature>
<feature type="region of interest" description="Disordered" evidence="1">
    <location>
        <begin position="373"/>
        <end position="407"/>
    </location>
</feature>
<keyword evidence="3" id="KW-1185">Reference proteome</keyword>
<evidence type="ECO:0000313" key="2">
    <source>
        <dbReference type="EMBL" id="OCF34248.1"/>
    </source>
</evidence>
<feature type="region of interest" description="Disordered" evidence="1">
    <location>
        <begin position="77"/>
        <end position="108"/>
    </location>
</feature>
<reference evidence="3" key="2">
    <citation type="submission" date="2013-12" db="EMBL/GenBank/DDBJ databases">
        <title>Evolution of pathogenesis and genome organization in the Tremellales.</title>
        <authorList>
            <person name="Cuomo C."/>
            <person name="Litvintseva A."/>
            <person name="Heitman J."/>
            <person name="Chen Y."/>
            <person name="Sun S."/>
            <person name="Springer D."/>
            <person name="Dromer F."/>
            <person name="Young S."/>
            <person name="Zeng Q."/>
            <person name="Chapman S."/>
            <person name="Gujja S."/>
            <person name="Saif S."/>
            <person name="Birren B."/>
        </authorList>
    </citation>
    <scope>NUCLEOTIDE SEQUENCE [LARGE SCALE GENOMIC DNA]</scope>
    <source>
        <strain evidence="3">BCC8398</strain>
    </source>
</reference>
<feature type="compositionally biased region" description="Polar residues" evidence="1">
    <location>
        <begin position="261"/>
        <end position="270"/>
    </location>
</feature>
<feature type="region of interest" description="Disordered" evidence="1">
    <location>
        <begin position="154"/>
        <end position="275"/>
    </location>
</feature>
<proteinExistence type="predicted"/>
<evidence type="ECO:0000313" key="3">
    <source>
        <dbReference type="Proteomes" id="UP000092666"/>
    </source>
</evidence>
<evidence type="ECO:0000256" key="1">
    <source>
        <dbReference type="SAM" id="MobiDB-lite"/>
    </source>
</evidence>
<feature type="compositionally biased region" description="Polar residues" evidence="1">
    <location>
        <begin position="155"/>
        <end position="165"/>
    </location>
</feature>
<feature type="compositionally biased region" description="Polar residues" evidence="1">
    <location>
        <begin position="1"/>
        <end position="12"/>
    </location>
</feature>
<feature type="compositionally biased region" description="Low complexity" evidence="1">
    <location>
        <begin position="236"/>
        <end position="252"/>
    </location>
</feature>
<sequence length="505" mass="54766">MARHPTQSSWQASPGEIFRPPPSYAPMNHQASTHGPVIHSRSAVNLLYESDLIPSLQGPHGSVSHAELMGRGSLGVSLQPRQQPQQSHLSLPNGGGGGVMAGHRRGSSFDDRINASRALAGLGTGVPTREEGGSHSRNWSMQSTETIRDLHPVPQSLSHSRSHPQNGGEHPESLRPGMIRRTSSYGHPPVARPHVDGRAPGHSRTTSDSTAQISYDTSGRYNDNRLPLSDQQQPFRSISTRTSPDPRTTSITFAQKEQYESRTPSRSTSLPHPGSRSLGSIAGCVRLGLSADTPLLARTLGALHALTPFDRVPDPLPPAASSRTLHSFSLLAPMAIILEALVVERSILKGELLGSTLPVLRDGRSLQLFYRSQTSTSDQDRGSNGQHSQESEQDDFDVSVNTGTEGGGGGELDWTTIKWYILSLGRIIDDLLPYLREKPSSAQEEEVVEELIKSVRAYVGKMKKVFGEVASGYVDQYSFMRGLWDEGEMKGAAGEVGRWGDLFDA</sequence>
<feature type="region of interest" description="Disordered" evidence="1">
    <location>
        <begin position="120"/>
        <end position="141"/>
    </location>
</feature>
<organism evidence="2 3">
    <name type="scientific">Kwoniella heveanensis BCC8398</name>
    <dbReference type="NCBI Taxonomy" id="1296120"/>
    <lineage>
        <taxon>Eukaryota</taxon>
        <taxon>Fungi</taxon>
        <taxon>Dikarya</taxon>
        <taxon>Basidiomycota</taxon>
        <taxon>Agaricomycotina</taxon>
        <taxon>Tremellomycetes</taxon>
        <taxon>Tremellales</taxon>
        <taxon>Cryptococcaceae</taxon>
        <taxon>Kwoniella</taxon>
    </lineage>
</organism>
<gene>
    <name evidence="2" type="ORF">I316_04201</name>
</gene>
<accession>A0A1B9GTE9</accession>
<protein>
    <submittedName>
        <fullName evidence="2">Uncharacterized protein</fullName>
    </submittedName>
</protein>
<name>A0A1B9GTE9_9TREE</name>
<dbReference type="OrthoDB" id="2564760at2759"/>
<dbReference type="EMBL" id="KI669501">
    <property type="protein sequence ID" value="OCF34248.1"/>
    <property type="molecule type" value="Genomic_DNA"/>
</dbReference>
<feature type="region of interest" description="Disordered" evidence="1">
    <location>
        <begin position="1"/>
        <end position="34"/>
    </location>
</feature>
<dbReference type="Proteomes" id="UP000092666">
    <property type="component" value="Unassembled WGS sequence"/>
</dbReference>
<reference evidence="2 3" key="1">
    <citation type="submission" date="2013-07" db="EMBL/GenBank/DDBJ databases">
        <title>The Genome Sequence of Cryptococcus heveanensis BCC8398.</title>
        <authorList>
            <consortium name="The Broad Institute Genome Sequencing Platform"/>
            <person name="Cuomo C."/>
            <person name="Litvintseva A."/>
            <person name="Chen Y."/>
            <person name="Heitman J."/>
            <person name="Sun S."/>
            <person name="Springer D."/>
            <person name="Dromer F."/>
            <person name="Young S.K."/>
            <person name="Zeng Q."/>
            <person name="Gargeya S."/>
            <person name="Fitzgerald M."/>
            <person name="Abouelleil A."/>
            <person name="Alvarado L."/>
            <person name="Berlin A.M."/>
            <person name="Chapman S.B."/>
            <person name="Dewar J."/>
            <person name="Goldberg J."/>
            <person name="Griggs A."/>
            <person name="Gujja S."/>
            <person name="Hansen M."/>
            <person name="Howarth C."/>
            <person name="Imamovic A."/>
            <person name="Larimer J."/>
            <person name="McCowan C."/>
            <person name="Murphy C."/>
            <person name="Pearson M."/>
            <person name="Priest M."/>
            <person name="Roberts A."/>
            <person name="Saif S."/>
            <person name="Shea T."/>
            <person name="Sykes S."/>
            <person name="Wortman J."/>
            <person name="Nusbaum C."/>
            <person name="Birren B."/>
        </authorList>
    </citation>
    <scope>NUCLEOTIDE SEQUENCE [LARGE SCALE GENOMIC DNA]</scope>
    <source>
        <strain evidence="2 3">BCC8398</strain>
    </source>
</reference>
<feature type="compositionally biased region" description="Polar residues" evidence="1">
    <location>
        <begin position="203"/>
        <end position="221"/>
    </location>
</feature>